<gene>
    <name evidence="2" type="ORF">CCUS01_11400</name>
</gene>
<keyword evidence="3" id="KW-1185">Reference proteome</keyword>
<accession>A0AAI9XK36</accession>
<dbReference type="Pfam" id="PF06985">
    <property type="entry name" value="HET"/>
    <property type="match status" value="1"/>
</dbReference>
<reference evidence="2" key="1">
    <citation type="submission" date="2016-11" db="EMBL/GenBank/DDBJ databases">
        <title>The genome sequence of Colletotrichum cuscutae.</title>
        <authorList>
            <person name="Baroncelli R."/>
        </authorList>
    </citation>
    <scope>NUCLEOTIDE SEQUENCE</scope>
    <source>
        <strain evidence="2">IMI 304802</strain>
    </source>
</reference>
<organism evidence="2 3">
    <name type="scientific">Colletotrichum cuscutae</name>
    <dbReference type="NCBI Taxonomy" id="1209917"/>
    <lineage>
        <taxon>Eukaryota</taxon>
        <taxon>Fungi</taxon>
        <taxon>Dikarya</taxon>
        <taxon>Ascomycota</taxon>
        <taxon>Pezizomycotina</taxon>
        <taxon>Sordariomycetes</taxon>
        <taxon>Hypocreomycetidae</taxon>
        <taxon>Glomerellales</taxon>
        <taxon>Glomerellaceae</taxon>
        <taxon>Colletotrichum</taxon>
        <taxon>Colletotrichum acutatum species complex</taxon>
    </lineage>
</organism>
<dbReference type="PANTHER" id="PTHR33112">
    <property type="entry name" value="DOMAIN PROTEIN, PUTATIVE-RELATED"/>
    <property type="match status" value="1"/>
</dbReference>
<evidence type="ECO:0000259" key="1">
    <source>
        <dbReference type="Pfam" id="PF06985"/>
    </source>
</evidence>
<proteinExistence type="predicted"/>
<dbReference type="AlphaFoldDB" id="A0AAI9XK36"/>
<evidence type="ECO:0000313" key="3">
    <source>
        <dbReference type="Proteomes" id="UP001239213"/>
    </source>
</evidence>
<dbReference type="EMBL" id="MPDP01000303">
    <property type="protein sequence ID" value="KAK1450860.1"/>
    <property type="molecule type" value="Genomic_DNA"/>
</dbReference>
<feature type="domain" description="Heterokaryon incompatibility" evidence="1">
    <location>
        <begin position="129"/>
        <end position="291"/>
    </location>
</feature>
<evidence type="ECO:0000313" key="2">
    <source>
        <dbReference type="EMBL" id="KAK1450860.1"/>
    </source>
</evidence>
<dbReference type="Proteomes" id="UP001239213">
    <property type="component" value="Unassembled WGS sequence"/>
</dbReference>
<dbReference type="InterPro" id="IPR010730">
    <property type="entry name" value="HET"/>
</dbReference>
<protein>
    <recommendedName>
        <fullName evidence="1">Heterokaryon incompatibility domain-containing protein</fullName>
    </recommendedName>
</protein>
<name>A0AAI9XK36_9PEZI</name>
<dbReference type="PANTHER" id="PTHR33112:SF16">
    <property type="entry name" value="HETEROKARYON INCOMPATIBILITY DOMAIN-CONTAINING PROTEIN"/>
    <property type="match status" value="1"/>
</dbReference>
<comment type="caution">
    <text evidence="2">The sequence shown here is derived from an EMBL/GenBank/DDBJ whole genome shotgun (WGS) entry which is preliminary data.</text>
</comment>
<sequence>MAGSAADGCRYAYDIIRTDPGLAVWRCEVHAVKTTTNNLNELHGIVNVNFEIDSSEMHRRAAPEPLDTASVEWLQLQLQKCDDGCDHGYSELPFLPTRLIHVGQNEDDAPRLVIVENMLDSGVVDALQYATLSYCWGSKEDALKQTKTTKDTITTHLQGIPTSSLSPVVRDTIKACRALGISYLWVDALCIIQDGNVDWDRESQMMGQIYHSCYVTICPLSSRSCLEGYLGLRPQGLEVEFQSSRHEHIKGIYRLVRSPTDADEYDGQNEAALGRDLKRSSWHNRGWTFQESMLSPRMILFGPNMSHFICEIQLTSENGSIDSNMIYGKLQVMIRRAFGKPSKQPERSATTKMGVYGNWCAVHEVSKRAWTYPEDILPGLAGIAQAFATLTGDTYLAGLWKDDLHIQLLWYMLRPPAGELASVVHSLQHTDPYVTPSWSWASQKEYQEDLIGREISMYDDEVVKGNWVRSYSSKRMPRHNRPDFALLDYCYEL</sequence>